<feature type="transmembrane region" description="Helical" evidence="2">
    <location>
        <begin position="12"/>
        <end position="31"/>
    </location>
</feature>
<dbReference type="InterPro" id="IPR052587">
    <property type="entry name" value="TELO2-interacting_protein_1"/>
</dbReference>
<keyword evidence="2" id="KW-0812">Transmembrane</keyword>
<keyword evidence="2" id="KW-1133">Transmembrane helix</keyword>
<dbReference type="PANTHER" id="PTHR18460:SF3">
    <property type="entry name" value="TELO2-INTERACTING PROTEIN 1 HOMOLOG"/>
    <property type="match status" value="1"/>
</dbReference>
<evidence type="ECO:0000256" key="1">
    <source>
        <dbReference type="SAM" id="MobiDB-lite"/>
    </source>
</evidence>
<sequence>MSCQISKALVRLRLIVFSTVPVLFLLVAWRFQRKTRKTSRVASTRHVLEPCGAGIGKQASTTAIPQTTARLLFAVATDLYMAMEASAASDETLAAVFAQLKLHTVALLDLLRTRRPISSSGSSLREMAAFLRAAPAPALQLCFDYTVFPLLLLLDAAVQCRKQGNAPGQVAGGIDIGDAVAEAGLTCLEVLLTKCHLTSVNQMVAMLKKLTSGAMLSPSEASEEFRGAIIRCFRALVLQLQPCLDHFCSCKHGIVLPTIPTSTCLEVRSVVRPNHSAQPEECLLAFLQSQNASAAVGHWLSLLLQASELEASRGHRGSADVRKESLHTLRILIGKVGSADALAFFLPGIVSRLGKVLYTAKTMISGAAGSSLSIEQAILGLTEALMIVLNDKENLSALGKHKNENHSGGSESTEHILQMLRQLPTKNISDKISHDEITDDSVSNVNNSFADRKALHVKRTKKWLEETTSNVDKLLSATFPHLAIHSSEKVRKAVVSGVKGLLSSCSSTLKRTKMLLLECLCVLACDDAAAVSEAAQDALDHLFNQGHNLVTEKEISDTFTRLVERLPQVVLGSEETTALSHARMLLALTFYAGPQFLINHLHRSPVIAARFFDCLGLCIGHSSQFSGSMDKLIVSKPLSIGYLYSVAELKSGAYSKDTTNISLHATSTSAASKISVIHDNALPNALLGTVEYELPHVPPWFFHAGSQKLYGVLAGIIRLVGLSTVSGEGTAATLSLFVDILLDQFRRLSTELRDKDVYNDGLQRWYMKGEAGQALRQASSAVCMLNELMYGLSGRSLGMFLQLFSNGSAQMPRTVCQKNQLLACVKHNAVTNKREVWGFSEQKGTKDNILHCISSILHEYVSPEVWDLPTEKDTELHLIELNLPLHFYRDTTALHTVVLEGIGVLGVLLGQDFALSGFMHSSLYLLLRELISSSAQIRTACDAVLRALATAGGHCSVGQFVVANADYIIDSLCRQLRHLDLNPHVPDVLASMLCYIGKLDGHEEARRHNSQRASREERKQGFKRKNMMQSISSELEVLGRHDHPRLTVPFLKAVSEISKACRHESTCLPDEAQSFYEKVSSEGQEVKIMIEKRMESSAISERKNVDARSYFMTLEYWEDLFCKLNEMRRYRRIVGSLAGSCLSAAIPLLSSNKETACLVALDIVESAAISIANVEEAYKCECQSKGVIEEAIQFCSFDELLDGTDATEDVDENRLLPAMNKLWPYLVICLRNKISVPVVRKCTEMLRRAICISGGDFYVRRFHKDGPIVWRLLALSPFRRLSKMDEKAIILPYRDTSLNSEEPMAEISSQKIQIAVLDMIAAISSNKRSAVALESVLKKVCGLVVGIAYSSLTGLQEAAIRALAGLACMDADLVWLLLADVYYSLNQRESLLPNQDLALVSDLLPPPVSSREYLFVQYGGEGVRFLILCISNIRTHDDNEGCDGFVSVSHIRLHVKHAPDLPDEQQDFGT</sequence>
<feature type="domain" description="TTI1 N-terminal TPR" evidence="3">
    <location>
        <begin position="288"/>
        <end position="527"/>
    </location>
</feature>
<evidence type="ECO:0000313" key="4">
    <source>
        <dbReference type="EMBL" id="AQK66140.1"/>
    </source>
</evidence>
<keyword evidence="2" id="KW-0472">Membrane</keyword>
<feature type="compositionally biased region" description="Basic and acidic residues" evidence="1">
    <location>
        <begin position="1005"/>
        <end position="1020"/>
    </location>
</feature>
<proteinExistence type="predicted"/>
<dbReference type="InterPro" id="IPR016024">
    <property type="entry name" value="ARM-type_fold"/>
</dbReference>
<reference evidence="4" key="1">
    <citation type="submission" date="2015-12" db="EMBL/GenBank/DDBJ databases">
        <title>Update maize B73 reference genome by single molecule sequencing technologies.</title>
        <authorList>
            <consortium name="Maize Genome Sequencing Project"/>
            <person name="Ware D."/>
        </authorList>
    </citation>
    <scope>NUCLEOTIDE SEQUENCE</scope>
    <source>
        <tissue evidence="4">Seedling</tissue>
    </source>
</reference>
<dbReference type="InterPro" id="IPR057566">
    <property type="entry name" value="TPR_TTI1_N"/>
</dbReference>
<dbReference type="PANTHER" id="PTHR18460">
    <property type="entry name" value="TEL2 INTERACTING PROTEIN 1 TTI1 FAMILY MEMBER"/>
    <property type="match status" value="1"/>
</dbReference>
<dbReference type="InterPro" id="IPR049362">
    <property type="entry name" value="TTI1_rpt"/>
</dbReference>
<evidence type="ECO:0000259" key="3">
    <source>
        <dbReference type="Pfam" id="PF24173"/>
    </source>
</evidence>
<dbReference type="STRING" id="4577.A0A1D6GSZ0"/>
<gene>
    <name evidence="4" type="ORF">ZEAMMB73_Zm00001d014413</name>
</gene>
<protein>
    <submittedName>
        <fullName evidence="4">ARM repeat superfamily protein</fullName>
    </submittedName>
</protein>
<dbReference type="InParanoid" id="A0A1D6GSZ0"/>
<dbReference type="IntAct" id="A0A1D6GSZ0">
    <property type="interactions" value="1"/>
</dbReference>
<name>A0A1D6GSZ0_MAIZE</name>
<evidence type="ECO:0000256" key="2">
    <source>
        <dbReference type="SAM" id="Phobius"/>
    </source>
</evidence>
<feature type="region of interest" description="Disordered" evidence="1">
    <location>
        <begin position="1005"/>
        <end position="1024"/>
    </location>
</feature>
<dbReference type="Pfam" id="PF21547">
    <property type="entry name" value="TTI1"/>
    <property type="match status" value="1"/>
</dbReference>
<organism evidence="4">
    <name type="scientific">Zea mays</name>
    <name type="common">Maize</name>
    <dbReference type="NCBI Taxonomy" id="4577"/>
    <lineage>
        <taxon>Eukaryota</taxon>
        <taxon>Viridiplantae</taxon>
        <taxon>Streptophyta</taxon>
        <taxon>Embryophyta</taxon>
        <taxon>Tracheophyta</taxon>
        <taxon>Spermatophyta</taxon>
        <taxon>Magnoliopsida</taxon>
        <taxon>Liliopsida</taxon>
        <taxon>Poales</taxon>
        <taxon>Poaceae</taxon>
        <taxon>PACMAD clade</taxon>
        <taxon>Panicoideae</taxon>
        <taxon>Andropogonodae</taxon>
        <taxon>Andropogoneae</taxon>
        <taxon>Tripsacinae</taxon>
        <taxon>Zea</taxon>
    </lineage>
</organism>
<dbReference type="EMBL" id="CM000781">
    <property type="protein sequence ID" value="AQK66140.1"/>
    <property type="molecule type" value="Genomic_DNA"/>
</dbReference>
<dbReference type="ExpressionAtlas" id="A0A1D6GSZ0">
    <property type="expression patterns" value="baseline and differential"/>
</dbReference>
<accession>A0A1D6GSZ0</accession>
<dbReference type="Pfam" id="PF24173">
    <property type="entry name" value="TPR_TTI1_N"/>
    <property type="match status" value="1"/>
</dbReference>
<dbReference type="SUPFAM" id="SSF48371">
    <property type="entry name" value="ARM repeat"/>
    <property type="match status" value="2"/>
</dbReference>